<dbReference type="GO" id="GO:0032259">
    <property type="term" value="P:methylation"/>
    <property type="evidence" value="ECO:0007669"/>
    <property type="project" value="UniProtKB-KW"/>
</dbReference>
<dbReference type="CDD" id="cd00351">
    <property type="entry name" value="TS_Pyrimidine_HMase"/>
    <property type="match status" value="1"/>
</dbReference>
<dbReference type="AlphaFoldDB" id="A0A9Q4B2Y0"/>
<reference evidence="4" key="1">
    <citation type="submission" date="2020-06" db="EMBL/GenBank/DDBJ databases">
        <title>Insight into the genomes of haloalkaliphilic bacilli from Kenyan soda lakes.</title>
        <authorList>
            <person name="Mwirichia R."/>
            <person name="Villamizar G.C."/>
            <person name="Poehlein A."/>
            <person name="Mugweru J."/>
            <person name="Kipnyargis A."/>
            <person name="Kiplimo D."/>
            <person name="Orwa P."/>
            <person name="Daniel R."/>
        </authorList>
    </citation>
    <scope>NUCLEOTIDE SEQUENCE</scope>
    <source>
        <strain evidence="4">B1096_S55</strain>
    </source>
</reference>
<sequence length="325" mass="38377">MKFSHFEEAYLHTMDQVYYSPEYENNPRGFKSKERLNCSFEIKNPIERVCYKPSRQENIIFNFAEALWYLSGSNKLDFISYYASNIAKYSADGEILTGTAYGPKLFSFGENKINQWERLINVLIEDKDTKRGFIQIFDANEDIFLRNIDVSCTIGLQFFQRENDLHLCTFMRANDAFRGIVSDIFSFTFIQEMMATQLGLNTGKYYHNVATMHIYEPDNPKIESVLSDETNTCQLNYSFPSMPHKNNWEDLRTVIEYEALLRNRELALSKEQIDAIEIDEYWKQLITLFAIYQSIYYSKKIDAQLYHTLLPIYQYFVKNKWASLL</sequence>
<dbReference type="PANTHER" id="PTHR11548">
    <property type="entry name" value="THYMIDYLATE SYNTHASE 1"/>
    <property type="match status" value="1"/>
</dbReference>
<organism evidence="4 5">
    <name type="scientific">Salipaludibacillus agaradhaerens</name>
    <name type="common">Bacillus agaradhaerens</name>
    <dbReference type="NCBI Taxonomy" id="76935"/>
    <lineage>
        <taxon>Bacteria</taxon>
        <taxon>Bacillati</taxon>
        <taxon>Bacillota</taxon>
        <taxon>Bacilli</taxon>
        <taxon>Bacillales</taxon>
        <taxon>Bacillaceae</taxon>
    </lineage>
</organism>
<gene>
    <name evidence="4" type="ORF">HXA33_12020</name>
</gene>
<evidence type="ECO:0000256" key="2">
    <source>
        <dbReference type="ARBA" id="ARBA00022679"/>
    </source>
</evidence>
<dbReference type="InterPro" id="IPR036926">
    <property type="entry name" value="Thymidate_synth/dCMP_Mease_sf"/>
</dbReference>
<name>A0A9Q4B2Y0_SALAG</name>
<dbReference type="Gene3D" id="3.30.572.10">
    <property type="entry name" value="Thymidylate synthase/dCMP hydroxymethylase domain"/>
    <property type="match status" value="1"/>
</dbReference>
<evidence type="ECO:0000313" key="5">
    <source>
        <dbReference type="Proteomes" id="UP001057753"/>
    </source>
</evidence>
<keyword evidence="5" id="KW-1185">Reference proteome</keyword>
<accession>A0A9Q4B2Y0</accession>
<keyword evidence="2" id="KW-0808">Transferase</keyword>
<comment type="caution">
    <text evidence="4">The sequence shown here is derived from an EMBL/GenBank/DDBJ whole genome shotgun (WGS) entry which is preliminary data.</text>
</comment>
<dbReference type="InterPro" id="IPR045097">
    <property type="entry name" value="Thymidate_synth/dCMP_Mease"/>
</dbReference>
<keyword evidence="1" id="KW-0489">Methyltransferase</keyword>
<dbReference type="GO" id="GO:0005829">
    <property type="term" value="C:cytosol"/>
    <property type="evidence" value="ECO:0007669"/>
    <property type="project" value="TreeGrafter"/>
</dbReference>
<dbReference type="GO" id="GO:0006231">
    <property type="term" value="P:dTMP biosynthetic process"/>
    <property type="evidence" value="ECO:0007669"/>
    <property type="project" value="TreeGrafter"/>
</dbReference>
<dbReference type="InterPro" id="IPR023451">
    <property type="entry name" value="Thymidate_synth/dCMP_Mease_dom"/>
</dbReference>
<dbReference type="RefSeq" id="WP_257821677.1">
    <property type="nucleotide sequence ID" value="NZ_JABXYM010000001.1"/>
</dbReference>
<dbReference type="PANTHER" id="PTHR11548:SF9">
    <property type="entry name" value="THYMIDYLATE SYNTHASE"/>
    <property type="match status" value="1"/>
</dbReference>
<feature type="domain" description="Thymidylate synthase/dCMP hydroxymethylase" evidence="3">
    <location>
        <begin position="10"/>
        <end position="238"/>
    </location>
</feature>
<dbReference type="EMBL" id="JABXYM010000001">
    <property type="protein sequence ID" value="MCR6097271.1"/>
    <property type="molecule type" value="Genomic_DNA"/>
</dbReference>
<proteinExistence type="predicted"/>
<evidence type="ECO:0000256" key="1">
    <source>
        <dbReference type="ARBA" id="ARBA00022603"/>
    </source>
</evidence>
<dbReference type="GO" id="GO:0004799">
    <property type="term" value="F:thymidylate synthase activity"/>
    <property type="evidence" value="ECO:0007669"/>
    <property type="project" value="TreeGrafter"/>
</dbReference>
<dbReference type="SUPFAM" id="SSF55831">
    <property type="entry name" value="Thymidylate synthase/dCMP hydroxymethylase"/>
    <property type="match status" value="1"/>
</dbReference>
<dbReference type="Pfam" id="PF00303">
    <property type="entry name" value="Thymidylat_synt"/>
    <property type="match status" value="1"/>
</dbReference>
<evidence type="ECO:0000259" key="3">
    <source>
        <dbReference type="Pfam" id="PF00303"/>
    </source>
</evidence>
<evidence type="ECO:0000313" key="4">
    <source>
        <dbReference type="EMBL" id="MCR6097271.1"/>
    </source>
</evidence>
<protein>
    <submittedName>
        <fullName evidence="4">Thymidylate synthase</fullName>
    </submittedName>
</protein>
<dbReference type="Proteomes" id="UP001057753">
    <property type="component" value="Unassembled WGS sequence"/>
</dbReference>